<proteinExistence type="predicted"/>
<feature type="signal peptide" evidence="1">
    <location>
        <begin position="1"/>
        <end position="24"/>
    </location>
</feature>
<keyword evidence="1" id="KW-0732">Signal</keyword>
<dbReference type="EMBL" id="AP025637">
    <property type="protein sequence ID" value="BDG73002.1"/>
    <property type="molecule type" value="Genomic_DNA"/>
</dbReference>
<evidence type="ECO:0000313" key="3">
    <source>
        <dbReference type="EMBL" id="BDG73002.1"/>
    </source>
</evidence>
<evidence type="ECO:0000259" key="2">
    <source>
        <dbReference type="Pfam" id="PF13670"/>
    </source>
</evidence>
<feature type="chain" id="PRO_5047162220" description="PepSY domain-containing protein" evidence="1">
    <location>
        <begin position="25"/>
        <end position="90"/>
    </location>
</feature>
<dbReference type="Gene3D" id="3.10.450.40">
    <property type="match status" value="1"/>
</dbReference>
<accession>A0ABN6P5Q6</accession>
<feature type="domain" description="PepSY" evidence="2">
    <location>
        <begin position="9"/>
        <end position="84"/>
    </location>
</feature>
<name>A0ABN6P5Q6_9PROT</name>
<dbReference type="Proteomes" id="UP000831327">
    <property type="component" value="Chromosome"/>
</dbReference>
<evidence type="ECO:0000313" key="4">
    <source>
        <dbReference type="Proteomes" id="UP000831327"/>
    </source>
</evidence>
<sequence>MMLRPLVMAALFASFPLVATPVRADDNGCRGRVTAEEAISIARTAGLALVREVDCDDGKWEIEGRDSRGRQIEVDVSAFDGRILDVDRDD</sequence>
<keyword evidence="4" id="KW-1185">Reference proteome</keyword>
<dbReference type="InterPro" id="IPR025711">
    <property type="entry name" value="PepSY"/>
</dbReference>
<gene>
    <name evidence="3" type="ORF">Rmf_29310</name>
</gene>
<organism evidence="3 4">
    <name type="scientific">Roseomonas fluvialis</name>
    <dbReference type="NCBI Taxonomy" id="1750527"/>
    <lineage>
        <taxon>Bacteria</taxon>
        <taxon>Pseudomonadati</taxon>
        <taxon>Pseudomonadota</taxon>
        <taxon>Alphaproteobacteria</taxon>
        <taxon>Acetobacterales</taxon>
        <taxon>Roseomonadaceae</taxon>
        <taxon>Roseomonas</taxon>
    </lineage>
</organism>
<dbReference type="Pfam" id="PF13670">
    <property type="entry name" value="PepSY_2"/>
    <property type="match status" value="1"/>
</dbReference>
<evidence type="ECO:0000256" key="1">
    <source>
        <dbReference type="SAM" id="SignalP"/>
    </source>
</evidence>
<dbReference type="RefSeq" id="WP_244407192.1">
    <property type="nucleotide sequence ID" value="NZ_AP025637.1"/>
</dbReference>
<reference evidence="3 4" key="1">
    <citation type="journal article" date="2016" name="Microbes Environ.">
        <title>Phylogenetically diverse aerobic anoxygenic phototrophic bacteria isolated from epilithic biofilms in Tama river, Japan.</title>
        <authorList>
            <person name="Hirose S."/>
            <person name="Matsuura K."/>
            <person name="Haruta S."/>
        </authorList>
    </citation>
    <scope>NUCLEOTIDE SEQUENCE [LARGE SCALE GENOMIC DNA]</scope>
    <source>
        <strain evidence="3 4">S08</strain>
    </source>
</reference>
<protein>
    <recommendedName>
        <fullName evidence="2">PepSY domain-containing protein</fullName>
    </recommendedName>
</protein>